<dbReference type="Gene3D" id="1.10.12.10">
    <property type="entry name" value="Lyase 2-enoyl-coa Hydratase, Chain A, domain 2"/>
    <property type="match status" value="1"/>
</dbReference>
<evidence type="ECO:0000313" key="5">
    <source>
        <dbReference type="EMBL" id="BDZ44256.1"/>
    </source>
</evidence>
<keyword evidence="2" id="KW-0456">Lyase</keyword>
<dbReference type="Proteomes" id="UP001321498">
    <property type="component" value="Chromosome"/>
</dbReference>
<dbReference type="EMBL" id="AP027731">
    <property type="protein sequence ID" value="BDZ44256.1"/>
    <property type="molecule type" value="Genomic_DNA"/>
</dbReference>
<evidence type="ECO:0000313" key="6">
    <source>
        <dbReference type="Proteomes" id="UP001321498"/>
    </source>
</evidence>
<dbReference type="PANTHER" id="PTHR11941:SF54">
    <property type="entry name" value="ENOYL-COA HYDRATASE, MITOCHONDRIAL"/>
    <property type="match status" value="1"/>
</dbReference>
<gene>
    <name evidence="5" type="ORF">GCM10025866_01650</name>
</gene>
<accession>A0ABM8G7V9</accession>
<evidence type="ECO:0000256" key="2">
    <source>
        <dbReference type="ARBA" id="ARBA00023239"/>
    </source>
</evidence>
<dbReference type="Gene3D" id="3.90.226.10">
    <property type="entry name" value="2-enoyl-CoA Hydratase, Chain A, domain 1"/>
    <property type="match status" value="1"/>
</dbReference>
<dbReference type="Pfam" id="PF00378">
    <property type="entry name" value="ECH_1"/>
    <property type="match status" value="1"/>
</dbReference>
<dbReference type="InterPro" id="IPR014748">
    <property type="entry name" value="Enoyl-CoA_hydra_C"/>
</dbReference>
<keyword evidence="6" id="KW-1185">Reference proteome</keyword>
<evidence type="ECO:0000256" key="4">
    <source>
        <dbReference type="ARBA" id="ARBA00023717"/>
    </source>
</evidence>
<organism evidence="5 6">
    <name type="scientific">Naasia aerilata</name>
    <dbReference type="NCBI Taxonomy" id="1162966"/>
    <lineage>
        <taxon>Bacteria</taxon>
        <taxon>Bacillati</taxon>
        <taxon>Actinomycetota</taxon>
        <taxon>Actinomycetes</taxon>
        <taxon>Micrococcales</taxon>
        <taxon>Microbacteriaceae</taxon>
        <taxon>Naasia</taxon>
    </lineage>
</organism>
<protein>
    <recommendedName>
        <fullName evidence="7">Enoyl-CoA hydratase</fullName>
    </recommendedName>
</protein>
<evidence type="ECO:0000256" key="1">
    <source>
        <dbReference type="ARBA" id="ARBA00005254"/>
    </source>
</evidence>
<comment type="similarity">
    <text evidence="1">Belongs to the enoyl-CoA hydratase/isomerase family.</text>
</comment>
<proteinExistence type="inferred from homology"/>
<sequence length="99" mass="10475">MLTGDLFDAAEAHRIGLVQEVVPHGAQLDRAVELAERIAAQAPLAVQATLANAKLAVREGDAAAIERLPSELARLAATEDSRIGMTAFLTRTAPNYVGR</sequence>
<dbReference type="PANTHER" id="PTHR11941">
    <property type="entry name" value="ENOYL-COA HYDRATASE-RELATED"/>
    <property type="match status" value="1"/>
</dbReference>
<dbReference type="SUPFAM" id="SSF52096">
    <property type="entry name" value="ClpP/crotonase"/>
    <property type="match status" value="1"/>
</dbReference>
<comment type="catalytic activity">
    <reaction evidence="4">
        <text>a 4-saturated-(3S)-3-hydroxyacyl-CoA = a (3E)-enoyl-CoA + H2O</text>
        <dbReference type="Rhea" id="RHEA:20724"/>
        <dbReference type="ChEBI" id="CHEBI:15377"/>
        <dbReference type="ChEBI" id="CHEBI:58521"/>
        <dbReference type="ChEBI" id="CHEBI:137480"/>
        <dbReference type="EC" id="4.2.1.17"/>
    </reaction>
</comment>
<dbReference type="InterPro" id="IPR029045">
    <property type="entry name" value="ClpP/crotonase-like_dom_sf"/>
</dbReference>
<comment type="catalytic activity">
    <reaction evidence="3">
        <text>a (3S)-3-hydroxyacyl-CoA = a (2E)-enoyl-CoA + H2O</text>
        <dbReference type="Rhea" id="RHEA:16105"/>
        <dbReference type="ChEBI" id="CHEBI:15377"/>
        <dbReference type="ChEBI" id="CHEBI:57318"/>
        <dbReference type="ChEBI" id="CHEBI:58856"/>
        <dbReference type="EC" id="4.2.1.17"/>
    </reaction>
</comment>
<evidence type="ECO:0000256" key="3">
    <source>
        <dbReference type="ARBA" id="ARBA00023709"/>
    </source>
</evidence>
<evidence type="ECO:0008006" key="7">
    <source>
        <dbReference type="Google" id="ProtNLM"/>
    </source>
</evidence>
<dbReference type="InterPro" id="IPR001753">
    <property type="entry name" value="Enoyl-CoA_hydra/iso"/>
</dbReference>
<reference evidence="6" key="1">
    <citation type="journal article" date="2019" name="Int. J. Syst. Evol. Microbiol.">
        <title>The Global Catalogue of Microorganisms (GCM) 10K type strain sequencing project: providing services to taxonomists for standard genome sequencing and annotation.</title>
        <authorList>
            <consortium name="The Broad Institute Genomics Platform"/>
            <consortium name="The Broad Institute Genome Sequencing Center for Infectious Disease"/>
            <person name="Wu L."/>
            <person name="Ma J."/>
        </authorList>
    </citation>
    <scope>NUCLEOTIDE SEQUENCE [LARGE SCALE GENOMIC DNA]</scope>
    <source>
        <strain evidence="6">NBRC 108725</strain>
    </source>
</reference>
<name>A0ABM8G7V9_9MICO</name>